<dbReference type="InterPro" id="IPR022383">
    <property type="entry name" value="Lactate/malate_DH_C"/>
</dbReference>
<dbReference type="PANTHER" id="PTHR43128:SF16">
    <property type="entry name" value="L-LACTATE DEHYDROGENASE"/>
    <property type="match status" value="1"/>
</dbReference>
<dbReference type="InterPro" id="IPR001557">
    <property type="entry name" value="L-lactate/malate_DH"/>
</dbReference>
<dbReference type="SUPFAM" id="SSF56327">
    <property type="entry name" value="LDH C-terminal domain-like"/>
    <property type="match status" value="1"/>
</dbReference>
<proteinExistence type="inferred from homology"/>
<keyword evidence="2 4" id="KW-0560">Oxidoreductase</keyword>
<dbReference type="EMBL" id="BRVS01000004">
    <property type="protein sequence ID" value="GLB66572.1"/>
    <property type="molecule type" value="Genomic_DNA"/>
</dbReference>
<dbReference type="PIRSF" id="PIRSF000102">
    <property type="entry name" value="Lac_mal_DH"/>
    <property type="match status" value="1"/>
</dbReference>
<accession>A0ABQ5MSD3</accession>
<dbReference type="PRINTS" id="PR00086">
    <property type="entry name" value="LLDHDRGNASE"/>
</dbReference>
<dbReference type="Proteomes" id="UP001209654">
    <property type="component" value="Unassembled WGS sequence"/>
</dbReference>
<evidence type="ECO:0000256" key="1">
    <source>
        <dbReference type="ARBA" id="ARBA00006054"/>
    </source>
</evidence>
<dbReference type="Pfam" id="PF02866">
    <property type="entry name" value="Ldh_1_C"/>
    <property type="match status" value="1"/>
</dbReference>
<feature type="domain" description="Lactate/malate dehydrogenase C-terminal" evidence="6">
    <location>
        <begin position="165"/>
        <end position="225"/>
    </location>
</feature>
<gene>
    <name evidence="7" type="primary">ldh</name>
    <name evidence="7" type="ORF">AHIS1636_10110</name>
</gene>
<sequence length="327" mass="34273">MTKNDLTSSGGSRSAWPSTVAVIGAAGLIGSGVVERLAVEGLADTVYLTDLRDNILQAHAIDIAEAQILAGSTHTQLVVGPPPPGLPVDLVIVAASAPETPDGDRRDFLLANLRLLRILLPDIERLAGDHGVVMLLSNPVDVLSDALHRMSCIAPDRIVGYSLNDSIRFRAAVGREIGARPEHVSGLVLGEHGDGQVPLYSTLAVNSVPLVLSSDQRDRITADITGWFSRWSALKPGRSSGWTTPLGVAQIIKSMASGGVHPATIWTGALPELPDTFVSVPTVFRDGRLVPVLPTLSEQEITGLAQAARSVGTAAAEAVEALQATPK</sequence>
<protein>
    <submittedName>
        <fullName evidence="7">L-lactate dehydrogenase</fullName>
    </submittedName>
</protein>
<organism evidence="7 8">
    <name type="scientific">Arthrobacter mangrovi</name>
    <dbReference type="NCBI Taxonomy" id="2966350"/>
    <lineage>
        <taxon>Bacteria</taxon>
        <taxon>Bacillati</taxon>
        <taxon>Actinomycetota</taxon>
        <taxon>Actinomycetes</taxon>
        <taxon>Micrococcales</taxon>
        <taxon>Micrococcaceae</taxon>
        <taxon>Arthrobacter</taxon>
    </lineage>
</organism>
<evidence type="ECO:0000313" key="8">
    <source>
        <dbReference type="Proteomes" id="UP001209654"/>
    </source>
</evidence>
<dbReference type="RefSeq" id="WP_264794720.1">
    <property type="nucleotide sequence ID" value="NZ_BRVS01000004.1"/>
</dbReference>
<evidence type="ECO:0000313" key="7">
    <source>
        <dbReference type="EMBL" id="GLB66572.1"/>
    </source>
</evidence>
<evidence type="ECO:0000259" key="5">
    <source>
        <dbReference type="Pfam" id="PF00056"/>
    </source>
</evidence>
<name>A0ABQ5MSD3_9MICC</name>
<dbReference type="InterPro" id="IPR001236">
    <property type="entry name" value="Lactate/malate_DH_N"/>
</dbReference>
<comment type="caution">
    <text evidence="7">The sequence shown here is derived from an EMBL/GenBank/DDBJ whole genome shotgun (WGS) entry which is preliminary data.</text>
</comment>
<dbReference type="SUPFAM" id="SSF51735">
    <property type="entry name" value="NAD(P)-binding Rossmann-fold domains"/>
    <property type="match status" value="1"/>
</dbReference>
<evidence type="ECO:0000256" key="4">
    <source>
        <dbReference type="RuleBase" id="RU003369"/>
    </source>
</evidence>
<dbReference type="InterPro" id="IPR015955">
    <property type="entry name" value="Lactate_DH/Glyco_Ohase_4_C"/>
</dbReference>
<keyword evidence="8" id="KW-1185">Reference proteome</keyword>
<reference evidence="7 8" key="1">
    <citation type="journal article" date="2023" name="Int. J. Syst. Evol. Microbiol.">
        <title>Arthrobacter mangrovi sp. nov., an actinobacterium isolated from the rhizosphere of a mangrove.</title>
        <authorList>
            <person name="Hamada M."/>
            <person name="Saitou S."/>
            <person name="Enomoto N."/>
            <person name="Nanri K."/>
            <person name="Hidaka K."/>
            <person name="Miura T."/>
            <person name="Tamura T."/>
        </authorList>
    </citation>
    <scope>NUCLEOTIDE SEQUENCE [LARGE SCALE GENOMIC DNA]</scope>
    <source>
        <strain evidence="7 8">NBRC 112813</strain>
    </source>
</reference>
<dbReference type="Gene3D" id="3.40.50.720">
    <property type="entry name" value="NAD(P)-binding Rossmann-like Domain"/>
    <property type="match status" value="1"/>
</dbReference>
<comment type="similarity">
    <text evidence="1">Belongs to the LDH/MDH superfamily. LDH family.</text>
</comment>
<evidence type="ECO:0000256" key="3">
    <source>
        <dbReference type="ARBA" id="ARBA00023027"/>
    </source>
</evidence>
<dbReference type="Gene3D" id="3.90.110.10">
    <property type="entry name" value="Lactate dehydrogenase/glycoside hydrolase, family 4, C-terminal"/>
    <property type="match status" value="1"/>
</dbReference>
<evidence type="ECO:0000259" key="6">
    <source>
        <dbReference type="Pfam" id="PF02866"/>
    </source>
</evidence>
<dbReference type="InterPro" id="IPR036291">
    <property type="entry name" value="NAD(P)-bd_dom_sf"/>
</dbReference>
<evidence type="ECO:0000256" key="2">
    <source>
        <dbReference type="ARBA" id="ARBA00023002"/>
    </source>
</evidence>
<dbReference type="PANTHER" id="PTHR43128">
    <property type="entry name" value="L-2-HYDROXYCARBOXYLATE DEHYDROGENASE (NAD(P)(+))"/>
    <property type="match status" value="1"/>
</dbReference>
<dbReference type="Pfam" id="PF00056">
    <property type="entry name" value="Ldh_1_N"/>
    <property type="match status" value="1"/>
</dbReference>
<feature type="domain" description="Lactate/malate dehydrogenase N-terminal" evidence="5">
    <location>
        <begin position="20"/>
        <end position="160"/>
    </location>
</feature>
<keyword evidence="3" id="KW-0520">NAD</keyword>